<evidence type="ECO:0000256" key="5">
    <source>
        <dbReference type="RuleBase" id="RU363041"/>
    </source>
</evidence>
<dbReference type="PANTHER" id="PTHR43483:SF3">
    <property type="entry name" value="MEMBRANE TRANSPORTER PROTEIN HI_0806-RELATED"/>
    <property type="match status" value="1"/>
</dbReference>
<feature type="transmembrane region" description="Helical" evidence="5">
    <location>
        <begin position="220"/>
        <end position="241"/>
    </location>
</feature>
<keyword evidence="3 5" id="KW-1133">Transmembrane helix</keyword>
<keyword evidence="5" id="KW-1003">Cell membrane</keyword>
<dbReference type="RefSeq" id="WP_090844965.1">
    <property type="nucleotide sequence ID" value="NZ_FNXG01000001.1"/>
</dbReference>
<reference evidence="7" key="1">
    <citation type="submission" date="2016-10" db="EMBL/GenBank/DDBJ databases">
        <authorList>
            <person name="Varghese N."/>
            <person name="Submissions S."/>
        </authorList>
    </citation>
    <scope>NUCLEOTIDE SEQUENCE [LARGE SCALE GENOMIC DNA]</scope>
    <source>
        <strain evidence="7">DSM 11593</strain>
    </source>
</reference>
<dbReference type="EMBL" id="FNXG01000001">
    <property type="protein sequence ID" value="SEH63183.1"/>
    <property type="molecule type" value="Genomic_DNA"/>
</dbReference>
<dbReference type="PANTHER" id="PTHR43483">
    <property type="entry name" value="MEMBRANE TRANSPORTER PROTEIN HI_0806-RELATED"/>
    <property type="match status" value="1"/>
</dbReference>
<protein>
    <recommendedName>
        <fullName evidence="5">Probable membrane transporter protein</fullName>
    </recommendedName>
</protein>
<proteinExistence type="inferred from homology"/>
<keyword evidence="4 5" id="KW-0472">Membrane</keyword>
<sequence length="270" mass="28028">MTLTTMLPYLAALLLAGGFAGILAGMLGVGGGIVLVPAFMAILTAAGYGGPDVMQICLATSLATIFVTSIRSVLAHHRKGAVEWEILRHWAPWIMLGAMVGVWLVSRLGTRELQLIFAVLVFVVASFMLVSRAEWRLAEAPPTGARRAGMAGAIGLIGVLLGIGGGSLGVPMLTLHGRPIHRGVATAAGFGAVIALPSVLSFLFVPAREAPPGTVGSVNLPMFGIVIAMTLLTAPLGATLAHGANPRLLKRLFALFLMAVALNMLRKALL</sequence>
<dbReference type="AlphaFoldDB" id="A0A1H6JVR6"/>
<dbReference type="STRING" id="65735.SAMN04488075_0478"/>
<dbReference type="Pfam" id="PF01925">
    <property type="entry name" value="TauE"/>
    <property type="match status" value="1"/>
</dbReference>
<keyword evidence="2 5" id="KW-0812">Transmembrane</keyword>
<organism evidence="6 7">
    <name type="scientific">Paracoccus alkenifer</name>
    <dbReference type="NCBI Taxonomy" id="65735"/>
    <lineage>
        <taxon>Bacteria</taxon>
        <taxon>Pseudomonadati</taxon>
        <taxon>Pseudomonadota</taxon>
        <taxon>Alphaproteobacteria</taxon>
        <taxon>Rhodobacterales</taxon>
        <taxon>Paracoccaceae</taxon>
        <taxon>Paracoccus</taxon>
    </lineage>
</organism>
<comment type="similarity">
    <text evidence="5">Belongs to the 4-toluene sulfonate uptake permease (TSUP) (TC 2.A.102) family.</text>
</comment>
<dbReference type="Proteomes" id="UP000199125">
    <property type="component" value="Unassembled WGS sequence"/>
</dbReference>
<dbReference type="InterPro" id="IPR002781">
    <property type="entry name" value="TM_pro_TauE-like"/>
</dbReference>
<accession>A0A1H6JVR6</accession>
<evidence type="ECO:0000313" key="7">
    <source>
        <dbReference type="Proteomes" id="UP000199125"/>
    </source>
</evidence>
<evidence type="ECO:0000256" key="1">
    <source>
        <dbReference type="ARBA" id="ARBA00004141"/>
    </source>
</evidence>
<feature type="transmembrane region" description="Helical" evidence="5">
    <location>
        <begin position="86"/>
        <end position="106"/>
    </location>
</feature>
<name>A0A1H6JVR6_9RHOB</name>
<dbReference type="OrthoDB" id="457670at2"/>
<evidence type="ECO:0000256" key="4">
    <source>
        <dbReference type="ARBA" id="ARBA00023136"/>
    </source>
</evidence>
<keyword evidence="7" id="KW-1185">Reference proteome</keyword>
<feature type="transmembrane region" description="Helical" evidence="5">
    <location>
        <begin position="56"/>
        <end position="74"/>
    </location>
</feature>
<evidence type="ECO:0000313" key="6">
    <source>
        <dbReference type="EMBL" id="SEH63183.1"/>
    </source>
</evidence>
<dbReference type="GO" id="GO:0005886">
    <property type="term" value="C:plasma membrane"/>
    <property type="evidence" value="ECO:0007669"/>
    <property type="project" value="UniProtKB-SubCell"/>
</dbReference>
<feature type="transmembrane region" description="Helical" evidence="5">
    <location>
        <begin position="30"/>
        <end position="49"/>
    </location>
</feature>
<feature type="transmembrane region" description="Helical" evidence="5">
    <location>
        <begin position="185"/>
        <end position="205"/>
    </location>
</feature>
<evidence type="ECO:0000256" key="3">
    <source>
        <dbReference type="ARBA" id="ARBA00022989"/>
    </source>
</evidence>
<comment type="subcellular location">
    <subcellularLocation>
        <location evidence="5">Cell membrane</location>
        <topology evidence="5">Multi-pass membrane protein</topology>
    </subcellularLocation>
    <subcellularLocation>
        <location evidence="1">Membrane</location>
        <topology evidence="1">Multi-pass membrane protein</topology>
    </subcellularLocation>
</comment>
<gene>
    <name evidence="6" type="ORF">SAMN04488075_0478</name>
</gene>
<feature type="transmembrane region" description="Helical" evidence="5">
    <location>
        <begin position="113"/>
        <end position="130"/>
    </location>
</feature>
<evidence type="ECO:0000256" key="2">
    <source>
        <dbReference type="ARBA" id="ARBA00022692"/>
    </source>
</evidence>
<feature type="transmembrane region" description="Helical" evidence="5">
    <location>
        <begin position="150"/>
        <end position="173"/>
    </location>
</feature>